<protein>
    <submittedName>
        <fullName evidence="2">CoA-transferase family III</fullName>
    </submittedName>
</protein>
<proteinExistence type="predicted"/>
<dbReference type="AlphaFoldDB" id="A0A8G2BGF0"/>
<dbReference type="Pfam" id="PF02515">
    <property type="entry name" value="CoA_transf_3"/>
    <property type="match status" value="1"/>
</dbReference>
<gene>
    <name evidence="2" type="ORF">SAMN05660686_01253</name>
</gene>
<dbReference type="InterPro" id="IPR050483">
    <property type="entry name" value="CoA-transferase_III_domain"/>
</dbReference>
<evidence type="ECO:0000256" key="1">
    <source>
        <dbReference type="ARBA" id="ARBA00022679"/>
    </source>
</evidence>
<dbReference type="PANTHER" id="PTHR48207:SF3">
    <property type="entry name" value="SUCCINATE--HYDROXYMETHYLGLUTARATE COA-TRANSFERASE"/>
    <property type="match status" value="1"/>
</dbReference>
<dbReference type="EMBL" id="FNBW01000003">
    <property type="protein sequence ID" value="SDF41715.1"/>
    <property type="molecule type" value="Genomic_DNA"/>
</dbReference>
<evidence type="ECO:0000313" key="3">
    <source>
        <dbReference type="Proteomes" id="UP000198615"/>
    </source>
</evidence>
<comment type="caution">
    <text evidence="2">The sequence shown here is derived from an EMBL/GenBank/DDBJ whole genome shotgun (WGS) entry which is preliminary data.</text>
</comment>
<sequence length="393" mass="42244">MTDSDITGAPAGALDGIRVVDLTRILAGPFCTLLLADMGADVIKVEPPAGDPVRGQGAMVEGYSWYFAQFNRNKKSVVLDLYTDEGKADLTRLLETADVVVENYRPGVFAKMGFSAERLAEINPRLICASVNGYGSSGPYVDRPAFDFIAQAMSGFMAVNGDPDGPPSRAAPPISDLIAGLYCAFGVVSALQARHTTGRGQQVESSLTGGLISMMAYLSAEYFATGANPTRTGNNHPIVAPYGLFQAADGEIAVAPSNDTFVERFLRVLGLEGLLREPDFADNAKRMANRDALNARINAVTREKPVDHWIDAINKAGCPAGRVMGLDEVFTDPQVLAQEMVIQSEREGRTPIRMTGFPVKLSQTPAALRQPPPELGEHTEQIITFVRNATKSH</sequence>
<dbReference type="RefSeq" id="WP_215906049.1">
    <property type="nucleotide sequence ID" value="NZ_FNBW01000003.1"/>
</dbReference>
<dbReference type="PANTHER" id="PTHR48207">
    <property type="entry name" value="SUCCINATE--HYDROXYMETHYLGLUTARATE COA-TRANSFERASE"/>
    <property type="match status" value="1"/>
</dbReference>
<dbReference type="InterPro" id="IPR044855">
    <property type="entry name" value="CoA-Trfase_III_dom3_sf"/>
</dbReference>
<evidence type="ECO:0000313" key="2">
    <source>
        <dbReference type="EMBL" id="SDF41715.1"/>
    </source>
</evidence>
<dbReference type="InterPro" id="IPR003673">
    <property type="entry name" value="CoA-Trfase_fam_III"/>
</dbReference>
<reference evidence="2 3" key="1">
    <citation type="submission" date="2016-10" db="EMBL/GenBank/DDBJ databases">
        <authorList>
            <person name="Varghese N."/>
            <person name="Submissions S."/>
        </authorList>
    </citation>
    <scope>NUCLEOTIDE SEQUENCE [LARGE SCALE GENOMIC DNA]</scope>
    <source>
        <strain evidence="2 3">DSM 18839</strain>
    </source>
</reference>
<organism evidence="2 3">
    <name type="scientific">Thalassobaculum litoreum DSM 18839</name>
    <dbReference type="NCBI Taxonomy" id="1123362"/>
    <lineage>
        <taxon>Bacteria</taxon>
        <taxon>Pseudomonadati</taxon>
        <taxon>Pseudomonadota</taxon>
        <taxon>Alphaproteobacteria</taxon>
        <taxon>Rhodospirillales</taxon>
        <taxon>Thalassobaculaceae</taxon>
        <taxon>Thalassobaculum</taxon>
    </lineage>
</organism>
<dbReference type="Gene3D" id="3.40.50.10540">
    <property type="entry name" value="Crotonobetainyl-coa:carnitine coa-transferase, domain 1"/>
    <property type="match status" value="1"/>
</dbReference>
<dbReference type="InterPro" id="IPR023606">
    <property type="entry name" value="CoA-Trfase_III_dom_1_sf"/>
</dbReference>
<dbReference type="GO" id="GO:0008410">
    <property type="term" value="F:CoA-transferase activity"/>
    <property type="evidence" value="ECO:0007669"/>
    <property type="project" value="TreeGrafter"/>
</dbReference>
<keyword evidence="1 2" id="KW-0808">Transferase</keyword>
<name>A0A8G2BGF0_9PROT</name>
<keyword evidence="3" id="KW-1185">Reference proteome</keyword>
<accession>A0A8G2BGF0</accession>
<dbReference type="Gene3D" id="3.30.1540.10">
    <property type="entry name" value="formyl-coa transferase, domain 3"/>
    <property type="match status" value="1"/>
</dbReference>
<dbReference type="Proteomes" id="UP000198615">
    <property type="component" value="Unassembled WGS sequence"/>
</dbReference>
<dbReference type="SUPFAM" id="SSF89796">
    <property type="entry name" value="CoA-transferase family III (CaiB/BaiF)"/>
    <property type="match status" value="1"/>
</dbReference>